<dbReference type="OrthoDB" id="3368702at2"/>
<organism evidence="2 3">
    <name type="scientific">Micromonospora haikouensis</name>
    <dbReference type="NCBI Taxonomy" id="686309"/>
    <lineage>
        <taxon>Bacteria</taxon>
        <taxon>Bacillati</taxon>
        <taxon>Actinomycetota</taxon>
        <taxon>Actinomycetes</taxon>
        <taxon>Micromonosporales</taxon>
        <taxon>Micromonosporaceae</taxon>
        <taxon>Micromonospora</taxon>
    </lineage>
</organism>
<evidence type="ECO:0000313" key="3">
    <source>
        <dbReference type="Proteomes" id="UP000032254"/>
    </source>
</evidence>
<reference evidence="2 3" key="1">
    <citation type="submission" date="2015-01" db="EMBL/GenBank/DDBJ databases">
        <title>Sequencing and annotation of Micromonospora carbonacea strain JXNU-1 genome.</title>
        <authorList>
            <person name="Long Z."/>
            <person name="Huang Y."/>
            <person name="Jiang Y."/>
        </authorList>
    </citation>
    <scope>NUCLEOTIDE SEQUENCE [LARGE SCALE GENOMIC DNA]</scope>
    <source>
        <strain evidence="2 3">JXNU-1</strain>
    </source>
</reference>
<evidence type="ECO:0000313" key="2">
    <source>
        <dbReference type="EMBL" id="KIR66323.1"/>
    </source>
</evidence>
<keyword evidence="3" id="KW-1185">Reference proteome</keyword>
<dbReference type="PANTHER" id="PTHR37315">
    <property type="entry name" value="UPF0311 PROTEIN BLR7842"/>
    <property type="match status" value="1"/>
</dbReference>
<sequence>MDLEFEARCTAQLKSPLMVGAGPMGIRMVFQVVEGELSGPRIKARVVGAGADWVLVGSDNWARMDVRAQFETEDGAVLYAQYHGLIEMNDATVRALAEGTPTEFTDHYFRITPRLETGGEGYEWVNQALFVGQGRFLPGLGLEYEIYRIV</sequence>
<dbReference type="InterPro" id="IPR020915">
    <property type="entry name" value="UPF0311"/>
</dbReference>
<dbReference type="HAMAP" id="MF_00775">
    <property type="entry name" value="UPF0311"/>
    <property type="match status" value="1"/>
</dbReference>
<accession>A0A0D0W0G3</accession>
<dbReference type="EMBL" id="JXSX01000001">
    <property type="protein sequence ID" value="KIR66323.1"/>
    <property type="molecule type" value="Genomic_DNA"/>
</dbReference>
<dbReference type="GeneID" id="301305292"/>
<dbReference type="PANTHER" id="PTHR37315:SF1">
    <property type="entry name" value="UPF0311 PROTEIN BLR7842"/>
    <property type="match status" value="1"/>
</dbReference>
<dbReference type="Gene3D" id="2.40.160.20">
    <property type="match status" value="1"/>
</dbReference>
<evidence type="ECO:0000256" key="1">
    <source>
        <dbReference type="HAMAP-Rule" id="MF_00775"/>
    </source>
</evidence>
<gene>
    <name evidence="2" type="ORF">TK50_14375</name>
</gene>
<proteinExistence type="inferred from homology"/>
<dbReference type="Proteomes" id="UP000032254">
    <property type="component" value="Unassembled WGS sequence"/>
</dbReference>
<comment type="caution">
    <text evidence="2">The sequence shown here is derived from an EMBL/GenBank/DDBJ whole genome shotgun (WGS) entry which is preliminary data.</text>
</comment>
<protein>
    <recommendedName>
        <fullName evidence="1">UPF0311 protein TK50_14375</fullName>
    </recommendedName>
</protein>
<comment type="similarity">
    <text evidence="1">Belongs to the UPF0311 family.</text>
</comment>
<dbReference type="AlphaFoldDB" id="A0A0D0W0G3"/>
<dbReference type="RefSeq" id="WP_043963214.1">
    <property type="nucleotide sequence ID" value="NZ_CBDRIS010000014.1"/>
</dbReference>
<name>A0A0D0W0G3_9ACTN</name>
<dbReference type="PATRIC" id="fig|47853.6.peg.3034"/>
<dbReference type="Pfam" id="PF11578">
    <property type="entry name" value="DUF3237"/>
    <property type="match status" value="1"/>
</dbReference>